<sequence>MIIFTSLIKQAVFQLTSAYKKHRITRVLMALLLAGNIVACSEPEDTPILYTVTEKEHLITVPAKGELFADTSTVISAPMSNNGVQMIAWLAPEFSTVKTGDVIARFDGEAMQLSSEHHKNKQALTQQDIIEMQAKLALEQNNINKDIGIVNKEESFAEQFSIDDVRIRSKLDIIDSLQNLAYLSTKREHLHWQNDRFGDSSKGDMSLLKMQEQQQSDKLSQLDSSLSQLEVKAPHDGLLVYKANWRGEKVREGQPLWPGQKIAELPDITVMKAKVFVLENEALSLTKDKAVTFHLNAYSEQVFQGTVESVAPFPKTIKRGDPQKYFEVIVNLATQNTALFMPGSKIDANIIIAKSKNKLLIPLQSVFSKKNQTYVYLYQNNDFLVQPVTLGEASLSHVEVITGLTKNQQIALTDKDKN</sequence>
<gene>
    <name evidence="2" type="ORF">GCM10009111_07250</name>
</gene>
<evidence type="ECO:0000313" key="2">
    <source>
        <dbReference type="EMBL" id="GAA0812801.1"/>
    </source>
</evidence>
<reference evidence="2 3" key="1">
    <citation type="journal article" date="2019" name="Int. J. Syst. Evol. Microbiol.">
        <title>The Global Catalogue of Microorganisms (GCM) 10K type strain sequencing project: providing services to taxonomists for standard genome sequencing and annotation.</title>
        <authorList>
            <consortium name="The Broad Institute Genomics Platform"/>
            <consortium name="The Broad Institute Genome Sequencing Center for Infectious Disease"/>
            <person name="Wu L."/>
            <person name="Ma J."/>
        </authorList>
    </citation>
    <scope>NUCLEOTIDE SEQUENCE [LARGE SCALE GENOMIC DNA]</scope>
    <source>
        <strain evidence="2 3">JCM 15608</strain>
    </source>
</reference>
<evidence type="ECO:0000313" key="3">
    <source>
        <dbReference type="Proteomes" id="UP001500021"/>
    </source>
</evidence>
<evidence type="ECO:0000259" key="1">
    <source>
        <dbReference type="Pfam" id="PF25975"/>
    </source>
</evidence>
<dbReference type="PANTHER" id="PTHR30469">
    <property type="entry name" value="MULTIDRUG RESISTANCE PROTEIN MDTA"/>
    <property type="match status" value="1"/>
</dbReference>
<keyword evidence="3" id="KW-1185">Reference proteome</keyword>
<accession>A0ABN1L4E7</accession>
<dbReference type="Proteomes" id="UP001500021">
    <property type="component" value="Unassembled WGS sequence"/>
</dbReference>
<dbReference type="InterPro" id="IPR058649">
    <property type="entry name" value="CzcB_C"/>
</dbReference>
<dbReference type="Gene3D" id="2.40.30.170">
    <property type="match status" value="1"/>
</dbReference>
<dbReference type="Gene3D" id="2.40.420.20">
    <property type="match status" value="1"/>
</dbReference>
<name>A0ABN1L4E7_9GAMM</name>
<dbReference type="Pfam" id="PF25975">
    <property type="entry name" value="CzcB_C"/>
    <property type="match status" value="1"/>
</dbReference>
<comment type="caution">
    <text evidence="2">The sequence shown here is derived from an EMBL/GenBank/DDBJ whole genome shotgun (WGS) entry which is preliminary data.</text>
</comment>
<feature type="domain" description="CzcB-like C-terminal circularly permuted SH3-like" evidence="1">
    <location>
        <begin position="361"/>
        <end position="412"/>
    </location>
</feature>
<proteinExistence type="predicted"/>
<protein>
    <recommendedName>
        <fullName evidence="1">CzcB-like C-terminal circularly permuted SH3-like domain-containing protein</fullName>
    </recommendedName>
</protein>
<dbReference type="RefSeq" id="WP_343815105.1">
    <property type="nucleotide sequence ID" value="NZ_BAAAFA010000002.1"/>
</dbReference>
<dbReference type="PANTHER" id="PTHR30469:SF33">
    <property type="entry name" value="SLR1207 PROTEIN"/>
    <property type="match status" value="1"/>
</dbReference>
<organism evidence="2 3">
    <name type="scientific">Colwellia asteriadis</name>
    <dbReference type="NCBI Taxonomy" id="517723"/>
    <lineage>
        <taxon>Bacteria</taxon>
        <taxon>Pseudomonadati</taxon>
        <taxon>Pseudomonadota</taxon>
        <taxon>Gammaproteobacteria</taxon>
        <taxon>Alteromonadales</taxon>
        <taxon>Colwelliaceae</taxon>
        <taxon>Colwellia</taxon>
    </lineage>
</organism>
<dbReference type="EMBL" id="BAAAFA010000002">
    <property type="protein sequence ID" value="GAA0812801.1"/>
    <property type="molecule type" value="Genomic_DNA"/>
</dbReference>